<dbReference type="RefSeq" id="WP_143054534.1">
    <property type="nucleotide sequence ID" value="NZ_JRYB01000001.1"/>
</dbReference>
<organism evidence="1 2">
    <name type="scientific">Massilia timonae</name>
    <dbReference type="NCBI Taxonomy" id="47229"/>
    <lineage>
        <taxon>Bacteria</taxon>
        <taxon>Pseudomonadati</taxon>
        <taxon>Pseudomonadota</taxon>
        <taxon>Betaproteobacteria</taxon>
        <taxon>Burkholderiales</taxon>
        <taxon>Oxalobacteraceae</taxon>
        <taxon>Telluria group</taxon>
        <taxon>Massilia</taxon>
    </lineage>
</organism>
<dbReference type="AlphaFoldDB" id="A0A1S2N708"/>
<accession>A0A1S2N708</accession>
<evidence type="ECO:0000313" key="1">
    <source>
        <dbReference type="EMBL" id="OIJ40867.1"/>
    </source>
</evidence>
<comment type="caution">
    <text evidence="1">The sequence shown here is derived from an EMBL/GenBank/DDBJ whole genome shotgun (WGS) entry which is preliminary data.</text>
</comment>
<dbReference type="Proteomes" id="UP000180246">
    <property type="component" value="Unassembled WGS sequence"/>
</dbReference>
<dbReference type="EMBL" id="JRYB01000001">
    <property type="protein sequence ID" value="OIJ40867.1"/>
    <property type="molecule type" value="Genomic_DNA"/>
</dbReference>
<sequence>MANEKFESGDINILGNGNAVGNRIRVTNVSKTVIHNRGGSGGPGGAGGGGNDREDGAAVLGLGLGALVALAALSFWFARYSDLIYSLLTVLSITNGGLGLIAAVRQIYIDDYMEALRSMAVALIGILTFFIVGTAEDTMPKDLAMLAQSGTFQSFWCGLSVYGQQVASQHSVLGTLLLVPLGILTLLQSWRAFVVAVCAEDELPDWVDSFFNFISGDRQFFAMCIICAIAVVGHSQIGDEFWKEHFSSRVDFFCGVK</sequence>
<evidence type="ECO:0000313" key="2">
    <source>
        <dbReference type="Proteomes" id="UP000180246"/>
    </source>
</evidence>
<proteinExistence type="predicted"/>
<reference evidence="1 2" key="1">
    <citation type="submission" date="2014-10" db="EMBL/GenBank/DDBJ databases">
        <authorList>
            <person name="Seo M.-J."/>
            <person name="Seok Y.J."/>
            <person name="Cha I.-T."/>
        </authorList>
    </citation>
    <scope>NUCLEOTIDE SEQUENCE [LARGE SCALE GENOMIC DNA]</scope>
    <source>
        <strain evidence="1 2">NEU</strain>
    </source>
</reference>
<name>A0A1S2N708_9BURK</name>
<gene>
    <name evidence="1" type="ORF">LO55_3262</name>
</gene>
<protein>
    <submittedName>
        <fullName evidence="1">Uncharacterized protein</fullName>
    </submittedName>
</protein>